<dbReference type="Proteomes" id="UP000035740">
    <property type="component" value="Unassembled WGS sequence"/>
</dbReference>
<evidence type="ECO:0000313" key="2">
    <source>
        <dbReference type="EMBL" id="KMS65461.1"/>
    </source>
</evidence>
<proteinExistence type="predicted"/>
<feature type="non-terminal residue" evidence="2">
    <location>
        <position position="171"/>
    </location>
</feature>
<keyword evidence="3" id="KW-1185">Reference proteome</keyword>
<gene>
    <name evidence="2" type="ORF">BVRB_035760</name>
</gene>
<feature type="non-terminal residue" evidence="2">
    <location>
        <position position="1"/>
    </location>
</feature>
<evidence type="ECO:0000259" key="1">
    <source>
        <dbReference type="Pfam" id="PF23194"/>
    </source>
</evidence>
<feature type="domain" description="NOMO fifth transthyretin-like" evidence="1">
    <location>
        <begin position="63"/>
        <end position="140"/>
    </location>
</feature>
<dbReference type="EMBL" id="KQ108282">
    <property type="protein sequence ID" value="KMS65461.1"/>
    <property type="molecule type" value="Genomic_DNA"/>
</dbReference>
<dbReference type="Pfam" id="PF23194">
    <property type="entry name" value="NOMO_5th"/>
    <property type="match status" value="1"/>
</dbReference>
<name>A0A0J7YPE0_BETVV</name>
<accession>A0A0J7YPE0</accession>
<organism evidence="2 3">
    <name type="scientific">Beta vulgaris subsp. vulgaris</name>
    <name type="common">Beet</name>
    <dbReference type="NCBI Taxonomy" id="3555"/>
    <lineage>
        <taxon>Eukaryota</taxon>
        <taxon>Viridiplantae</taxon>
        <taxon>Streptophyta</taxon>
        <taxon>Embryophyta</taxon>
        <taxon>Tracheophyta</taxon>
        <taxon>Spermatophyta</taxon>
        <taxon>Magnoliopsida</taxon>
        <taxon>eudicotyledons</taxon>
        <taxon>Gunneridae</taxon>
        <taxon>Pentapetalae</taxon>
        <taxon>Caryophyllales</taxon>
        <taxon>Chenopodiaceae</taxon>
        <taxon>Betoideae</taxon>
        <taxon>Beta</taxon>
    </lineage>
</organism>
<sequence>AVFVDGHEVAVTDAEGEFMWKGSDLNRKGPYDLKVFKRGHHFAAVRPFYFGDASPLISTEKYDVCGSVQVADSAAPSDYSVEVIVGSSIVETLELDGNGAFCYTAAPGNYEFRPVSSLGSLSPQSRLVTVSNAPVDNVNFYQLTVSMLGFVSCFEKSSCEVSSLEVSLSRR</sequence>
<dbReference type="AlphaFoldDB" id="A0A0J7YPE0"/>
<dbReference type="Gramene" id="KMS65461">
    <property type="protein sequence ID" value="KMS65461"/>
    <property type="gene ID" value="BVRB_035760"/>
</dbReference>
<protein>
    <recommendedName>
        <fullName evidence="1">NOMO fifth transthyretin-like domain-containing protein</fullName>
    </recommendedName>
</protein>
<evidence type="ECO:0000313" key="3">
    <source>
        <dbReference type="Proteomes" id="UP000035740"/>
    </source>
</evidence>
<dbReference type="InterPro" id="IPR056190">
    <property type="entry name" value="NOMO_5th"/>
</dbReference>
<reference evidence="2 3" key="1">
    <citation type="journal article" date="2014" name="Nature">
        <title>The genome of the recently domesticated crop plant sugar beet (Beta vulgaris).</title>
        <authorList>
            <person name="Dohm J.C."/>
            <person name="Minoche A.E."/>
            <person name="Holtgrawe D."/>
            <person name="Capella-Gutierrez S."/>
            <person name="Zakrzewski F."/>
            <person name="Tafer H."/>
            <person name="Rupp O."/>
            <person name="Sorensen T.R."/>
            <person name="Stracke R."/>
            <person name="Reinhardt R."/>
            <person name="Goesmann A."/>
            <person name="Kraft T."/>
            <person name="Schulz B."/>
            <person name="Stadler P.F."/>
            <person name="Schmidt T."/>
            <person name="Gabaldon T."/>
            <person name="Lehrach H."/>
            <person name="Weisshaar B."/>
            <person name="Himmelbauer H."/>
        </authorList>
    </citation>
    <scope>NUCLEOTIDE SEQUENCE [LARGE SCALE GENOMIC DNA]</scope>
    <source>
        <tissue evidence="2">Taproot</tissue>
    </source>
</reference>